<keyword evidence="3" id="KW-1185">Reference proteome</keyword>
<dbReference type="Pfam" id="PF02602">
    <property type="entry name" value="HEM4"/>
    <property type="match status" value="1"/>
</dbReference>
<dbReference type="InterPro" id="IPR003754">
    <property type="entry name" value="4pyrrol_synth_uPrphyn_synth"/>
</dbReference>
<dbReference type="GO" id="GO:0005829">
    <property type="term" value="C:cytosol"/>
    <property type="evidence" value="ECO:0007669"/>
    <property type="project" value="TreeGrafter"/>
</dbReference>
<evidence type="ECO:0000313" key="3">
    <source>
        <dbReference type="Proteomes" id="UP001163846"/>
    </source>
</evidence>
<gene>
    <name evidence="2" type="ORF">F5878DRAFT_717829</name>
</gene>
<feature type="domain" description="Tetrapyrrole biosynthesis uroporphyrinogen III synthase" evidence="1">
    <location>
        <begin position="30"/>
        <end position="269"/>
    </location>
</feature>
<dbReference type="PANTHER" id="PTHR12390">
    <property type="entry name" value="UROPORPHYRINOGEN III SYNTHASE"/>
    <property type="match status" value="1"/>
</dbReference>
<comment type="caution">
    <text evidence="2">The sequence shown here is derived from an EMBL/GenBank/DDBJ whole genome shotgun (WGS) entry which is preliminary data.</text>
</comment>
<evidence type="ECO:0000259" key="1">
    <source>
        <dbReference type="Pfam" id="PF02602"/>
    </source>
</evidence>
<dbReference type="GO" id="GO:0004852">
    <property type="term" value="F:uroporphyrinogen-III synthase activity"/>
    <property type="evidence" value="ECO:0007669"/>
    <property type="project" value="InterPro"/>
</dbReference>
<reference evidence="2" key="1">
    <citation type="submission" date="2022-08" db="EMBL/GenBank/DDBJ databases">
        <authorList>
            <consortium name="DOE Joint Genome Institute"/>
            <person name="Min B."/>
            <person name="Riley R."/>
            <person name="Sierra-Patev S."/>
            <person name="Naranjo-Ortiz M."/>
            <person name="Looney B."/>
            <person name="Konkel Z."/>
            <person name="Slot J.C."/>
            <person name="Sakamoto Y."/>
            <person name="Steenwyk J.L."/>
            <person name="Rokas A."/>
            <person name="Carro J."/>
            <person name="Camarero S."/>
            <person name="Ferreira P."/>
            <person name="Molpeceres G."/>
            <person name="Ruiz-Duenas F.J."/>
            <person name="Serrano A."/>
            <person name="Henrissat B."/>
            <person name="Drula E."/>
            <person name="Hughes K.W."/>
            <person name="Mata J.L."/>
            <person name="Ishikawa N.K."/>
            <person name="Vargas-Isla R."/>
            <person name="Ushijima S."/>
            <person name="Smith C.A."/>
            <person name="Ahrendt S."/>
            <person name="Andreopoulos W."/>
            <person name="He G."/>
            <person name="Labutti K."/>
            <person name="Lipzen A."/>
            <person name="Ng V."/>
            <person name="Sandor L."/>
            <person name="Barry K."/>
            <person name="Martinez A.T."/>
            <person name="Xiao Y."/>
            <person name="Gibbons J.G."/>
            <person name="Terashima K."/>
            <person name="Hibbett D.S."/>
            <person name="Grigoriev I.V."/>
        </authorList>
    </citation>
    <scope>NUCLEOTIDE SEQUENCE</scope>
    <source>
        <strain evidence="2">TFB9207</strain>
    </source>
</reference>
<organism evidence="2 3">
    <name type="scientific">Lentinula raphanica</name>
    <dbReference type="NCBI Taxonomy" id="153919"/>
    <lineage>
        <taxon>Eukaryota</taxon>
        <taxon>Fungi</taxon>
        <taxon>Dikarya</taxon>
        <taxon>Basidiomycota</taxon>
        <taxon>Agaricomycotina</taxon>
        <taxon>Agaricomycetes</taxon>
        <taxon>Agaricomycetidae</taxon>
        <taxon>Agaricales</taxon>
        <taxon>Marasmiineae</taxon>
        <taxon>Omphalotaceae</taxon>
        <taxon>Lentinula</taxon>
    </lineage>
</organism>
<evidence type="ECO:0000313" key="2">
    <source>
        <dbReference type="EMBL" id="KAJ3837717.1"/>
    </source>
</evidence>
<dbReference type="Gene3D" id="3.40.50.10090">
    <property type="match status" value="2"/>
</dbReference>
<dbReference type="GO" id="GO:0006780">
    <property type="term" value="P:uroporphyrinogen III biosynthetic process"/>
    <property type="evidence" value="ECO:0007669"/>
    <property type="project" value="InterPro"/>
</dbReference>
<dbReference type="SUPFAM" id="SSF69618">
    <property type="entry name" value="HemD-like"/>
    <property type="match status" value="1"/>
</dbReference>
<accession>A0AA38UD93</accession>
<proteinExistence type="predicted"/>
<dbReference type="InterPro" id="IPR039793">
    <property type="entry name" value="UROS/Hem4"/>
</dbReference>
<dbReference type="Proteomes" id="UP001163846">
    <property type="component" value="Unassembled WGS sequence"/>
</dbReference>
<name>A0AA38UD93_9AGAR</name>
<dbReference type="PANTHER" id="PTHR12390:SF0">
    <property type="entry name" value="UROPORPHYRINOGEN-III SYNTHASE"/>
    <property type="match status" value="1"/>
</dbReference>
<dbReference type="EMBL" id="MU806227">
    <property type="protein sequence ID" value="KAJ3837717.1"/>
    <property type="molecule type" value="Genomic_DNA"/>
</dbReference>
<sequence length="277" mass="30681">MLVTILLRAPDPDASADRYEAAFDVLGSSSKAICVPVLETVLMNIEKLKQTIVSGPNVDGVIITSARSCEAWKVSVAQCPDKQTVIDSWSNIPFYVVGAATASSLRELCPNPNQIRGEHSGTAEKLARFILDEMEGTPTKRFLYLVGDKNRDTLPKIMDEKHVELVPLQVYETRGSSKFSVDLNQALEGYERNNDFWVVFFAPSAAEYVFPYLRTHFCFRTSNDLNLSSDRPLVRTAAIGPTTASFLRDTLHLHVDTISAKPNPEALVEAIRECVSV</sequence>
<dbReference type="CDD" id="cd06578">
    <property type="entry name" value="HemD"/>
    <property type="match status" value="1"/>
</dbReference>
<dbReference type="InterPro" id="IPR036108">
    <property type="entry name" value="4pyrrol_syn_uPrphyn_synt_sf"/>
</dbReference>
<protein>
    <submittedName>
        <fullName evidence="2">Tetrapyrrole biosynthesis, uroporphyrinogen III synthase</fullName>
    </submittedName>
</protein>
<dbReference type="AlphaFoldDB" id="A0AA38UD93"/>